<dbReference type="Pfam" id="PF02397">
    <property type="entry name" value="Bac_transf"/>
    <property type="match status" value="1"/>
</dbReference>
<dbReference type="GO" id="GO:0008879">
    <property type="term" value="F:glucose-1-phosphate thymidylyltransferase activity"/>
    <property type="evidence" value="ECO:0007669"/>
    <property type="project" value="UniProtKB-EC"/>
</dbReference>
<dbReference type="OrthoDB" id="5557705at2"/>
<proteinExistence type="predicted"/>
<evidence type="ECO:0000313" key="5">
    <source>
        <dbReference type="Proteomes" id="UP000236724"/>
    </source>
</evidence>
<keyword evidence="4" id="KW-0548">Nucleotidyltransferase</keyword>
<dbReference type="Gene3D" id="2.160.10.10">
    <property type="entry name" value="Hexapeptide repeat proteins"/>
    <property type="match status" value="1"/>
</dbReference>
<dbReference type="InterPro" id="IPR005835">
    <property type="entry name" value="NTP_transferase_dom"/>
</dbReference>
<dbReference type="EMBL" id="FMSV02000515">
    <property type="protein sequence ID" value="SEH07121.1"/>
    <property type="molecule type" value="Genomic_DNA"/>
</dbReference>
<dbReference type="InterPro" id="IPR003362">
    <property type="entry name" value="Bact_transf"/>
</dbReference>
<keyword evidence="1" id="KW-1133">Transmembrane helix</keyword>
<keyword evidence="5" id="KW-1185">Reference proteome</keyword>
<evidence type="ECO:0000256" key="1">
    <source>
        <dbReference type="SAM" id="Phobius"/>
    </source>
</evidence>
<dbReference type="Gene3D" id="3.90.550.10">
    <property type="entry name" value="Spore Coat Polysaccharide Biosynthesis Protein SpsA, Chain A"/>
    <property type="match status" value="1"/>
</dbReference>
<organism evidence="4 5">
    <name type="scientific">Candidatus Venteria ishoeyi</name>
    <dbReference type="NCBI Taxonomy" id="1899563"/>
    <lineage>
        <taxon>Bacteria</taxon>
        <taxon>Pseudomonadati</taxon>
        <taxon>Pseudomonadota</taxon>
        <taxon>Gammaproteobacteria</taxon>
        <taxon>Thiotrichales</taxon>
        <taxon>Thiotrichaceae</taxon>
        <taxon>Venteria</taxon>
    </lineage>
</organism>
<dbReference type="SUPFAM" id="SSF53448">
    <property type="entry name" value="Nucleotide-diphospho-sugar transferases"/>
    <property type="match status" value="1"/>
</dbReference>
<dbReference type="InterPro" id="IPR029044">
    <property type="entry name" value="Nucleotide-diphossugar_trans"/>
</dbReference>
<feature type="transmembrane region" description="Helical" evidence="1">
    <location>
        <begin position="317"/>
        <end position="339"/>
    </location>
</feature>
<dbReference type="AlphaFoldDB" id="A0A1H6FCJ7"/>
<name>A0A1H6FCJ7_9GAMM</name>
<dbReference type="PANTHER" id="PTHR22572">
    <property type="entry name" value="SUGAR-1-PHOSPHATE GUANYL TRANSFERASE"/>
    <property type="match status" value="1"/>
</dbReference>
<gene>
    <name evidence="4" type="primary">rmlA</name>
    <name evidence="4" type="ORF">MBHS_02993</name>
</gene>
<feature type="domain" description="Nucleotidyl transferase" evidence="2">
    <location>
        <begin position="3"/>
        <end position="122"/>
    </location>
</feature>
<keyword evidence="1" id="KW-0812">Transmembrane</keyword>
<dbReference type="EC" id="2.7.7.24" evidence="4"/>
<keyword evidence="1" id="KW-0472">Membrane</keyword>
<feature type="domain" description="Bacterial sugar transferase" evidence="3">
    <location>
        <begin position="379"/>
        <end position="469"/>
    </location>
</feature>
<dbReference type="InterPro" id="IPR050486">
    <property type="entry name" value="Mannose-1P_guanyltransferase"/>
</dbReference>
<accession>A0A1H6FCJ7</accession>
<evidence type="ECO:0000313" key="4">
    <source>
        <dbReference type="EMBL" id="SEH07121.1"/>
    </source>
</evidence>
<dbReference type="Proteomes" id="UP000236724">
    <property type="component" value="Unassembled WGS sequence"/>
</dbReference>
<evidence type="ECO:0000259" key="3">
    <source>
        <dbReference type="Pfam" id="PF02397"/>
    </source>
</evidence>
<keyword evidence="4" id="KW-0808">Transferase</keyword>
<reference evidence="4 5" key="1">
    <citation type="submission" date="2016-10" db="EMBL/GenBank/DDBJ databases">
        <authorList>
            <person name="de Groot N.N."/>
        </authorList>
    </citation>
    <scope>NUCLEOTIDE SEQUENCE [LARGE SCALE GENOMIC DNA]</scope>
    <source>
        <strain evidence="4">MBHS1</strain>
    </source>
</reference>
<evidence type="ECO:0000259" key="2">
    <source>
        <dbReference type="Pfam" id="PF00483"/>
    </source>
</evidence>
<dbReference type="RefSeq" id="WP_103920822.1">
    <property type="nucleotide sequence ID" value="NZ_FMSV02000515.1"/>
</dbReference>
<dbReference type="Pfam" id="PF00483">
    <property type="entry name" value="NTP_transferase"/>
    <property type="match status" value="1"/>
</dbReference>
<protein>
    <submittedName>
        <fullName evidence="4">Glucose-1-phosphate thymidylyltransferase</fullName>
        <ecNumber evidence="4">2.7.7.24</ecNumber>
    </submittedName>
</protein>
<sequence length="475" mass="52591">MQAILIADGLGESLKPLTEQQPLALLPVVSKPLIIHALEVIARAGLKDVLVVIGSEPEAFKQQLGDGQRWGLNLTYALSQGEEKLDTLIPRLALLDTEAYVVLRGDVLQSPVLKQFLQQVSETLLYGSIDGQVTFCFCPQQSVSADALACLGKTAPHDAACYTLNDASYNTISNFRHYHQANLDAASGRFIGIDLAGRKLALGLTAGRRTQLAVKSLKQGQAFIGAECKLHPSVELLEDVVVSDHVIVERQAILRHSVILPNTYIGELVEVNQAIVQGNQLIRVDSGTVTHITDSFLLADLDNAVLNTRLADWLHRILGALLLVLSLPLWLAASLLAALKQDPRQPRCYQGNRLAVNELGIQQRQHFLTWEWNLNAPVLRHLPKLWAVVRGDLRLVGVSPLSPEQVGQQNEAWEKVRDQAPVGLLGPTQLDLPQNAPWEEKLLSDAFYTKRRSTRKDLAYLWRGFKCLFHSSSWR</sequence>